<gene>
    <name evidence="1" type="ORF">DBT_1255</name>
</gene>
<dbReference type="RefSeq" id="WP_067617729.1">
    <property type="nucleotide sequence ID" value="NZ_MAGO01000005.1"/>
</dbReference>
<evidence type="ECO:0000313" key="1">
    <source>
        <dbReference type="EMBL" id="OCC15508.1"/>
    </source>
</evidence>
<dbReference type="STRING" id="1156395.DBT_1255"/>
<sequence>MKITTKYVASFVVALALLISLYTPGHASGLKGIVKVRGQYGPCEIIRVVKGHTPKGIPCAKPGTRKKVILVFGDKTIDKVGTMVILKFKGQKRTKAVGRIRCFRPRFSGKAMFEGVDASEELIFWIEDGTGKHMIIEPERSVFEKIDVGDRVILKTRVKRMVVEGC</sequence>
<reference evidence="1 2" key="1">
    <citation type="submission" date="2016-06" db="EMBL/GenBank/DDBJ databases">
        <title>Respiratory ammonification of nitrate coupled to the oxidation of elemental sulfur in deep-sea autotrophic thermophilic bacteria.</title>
        <authorList>
            <person name="Slobodkina G.B."/>
            <person name="Mardanov A.V."/>
            <person name="Ravin N.V."/>
            <person name="Frolova A.A."/>
            <person name="Viryasiv M.B."/>
            <person name="Chernyh N.A."/>
            <person name="Bonch-Osmolovskaya E.A."/>
            <person name="Slobodkin A.I."/>
        </authorList>
    </citation>
    <scope>NUCLEOTIDE SEQUENCE [LARGE SCALE GENOMIC DNA]</scope>
    <source>
        <strain evidence="1 2">S69</strain>
    </source>
</reference>
<keyword evidence="2" id="KW-1185">Reference proteome</keyword>
<organism evidence="1 2">
    <name type="scientific">Dissulfuribacter thermophilus</name>
    <dbReference type="NCBI Taxonomy" id="1156395"/>
    <lineage>
        <taxon>Bacteria</taxon>
        <taxon>Pseudomonadati</taxon>
        <taxon>Thermodesulfobacteriota</taxon>
        <taxon>Dissulfuribacteria</taxon>
        <taxon>Dissulfuribacterales</taxon>
        <taxon>Dissulfuribacteraceae</taxon>
        <taxon>Dissulfuribacter</taxon>
    </lineage>
</organism>
<name>A0A1B9F6C6_9BACT</name>
<protein>
    <submittedName>
        <fullName evidence="1">Uncharacterized protein</fullName>
    </submittedName>
</protein>
<proteinExistence type="predicted"/>
<dbReference type="AlphaFoldDB" id="A0A1B9F6C6"/>
<dbReference type="Proteomes" id="UP000093080">
    <property type="component" value="Unassembled WGS sequence"/>
</dbReference>
<comment type="caution">
    <text evidence="1">The sequence shown here is derived from an EMBL/GenBank/DDBJ whole genome shotgun (WGS) entry which is preliminary data.</text>
</comment>
<dbReference type="EMBL" id="MAGO01000005">
    <property type="protein sequence ID" value="OCC15508.1"/>
    <property type="molecule type" value="Genomic_DNA"/>
</dbReference>
<evidence type="ECO:0000313" key="2">
    <source>
        <dbReference type="Proteomes" id="UP000093080"/>
    </source>
</evidence>
<accession>A0A1B9F6C6</accession>